<keyword evidence="2" id="KW-1185">Reference proteome</keyword>
<dbReference type="VEuPathDB" id="FungiDB:PC110_g3607"/>
<dbReference type="Proteomes" id="UP000251314">
    <property type="component" value="Unassembled WGS sequence"/>
</dbReference>
<gene>
    <name evidence="1" type="ORF">PC110_g3607</name>
</gene>
<comment type="caution">
    <text evidence="1">The sequence shown here is derived from an EMBL/GenBank/DDBJ whole genome shotgun (WGS) entry which is preliminary data.</text>
</comment>
<reference evidence="1 2" key="1">
    <citation type="submission" date="2018-01" db="EMBL/GenBank/DDBJ databases">
        <title>Draft genome of the strawberry crown rot pathogen Phytophthora cactorum.</title>
        <authorList>
            <person name="Armitage A.D."/>
            <person name="Lysoe E."/>
            <person name="Nellist C.F."/>
            <person name="Harrison R.J."/>
            <person name="Brurberg M.B."/>
        </authorList>
    </citation>
    <scope>NUCLEOTIDE SEQUENCE [LARGE SCALE GENOMIC DNA]</scope>
    <source>
        <strain evidence="1 2">10300</strain>
    </source>
</reference>
<evidence type="ECO:0000313" key="1">
    <source>
        <dbReference type="EMBL" id="RAW40220.1"/>
    </source>
</evidence>
<accession>A0A329SU41</accession>
<dbReference type="AlphaFoldDB" id="A0A329SU41"/>
<evidence type="ECO:0000313" key="2">
    <source>
        <dbReference type="Proteomes" id="UP000251314"/>
    </source>
</evidence>
<name>A0A329SU41_9STRA</name>
<organism evidence="1 2">
    <name type="scientific">Phytophthora cactorum</name>
    <dbReference type="NCBI Taxonomy" id="29920"/>
    <lineage>
        <taxon>Eukaryota</taxon>
        <taxon>Sar</taxon>
        <taxon>Stramenopiles</taxon>
        <taxon>Oomycota</taxon>
        <taxon>Peronosporomycetes</taxon>
        <taxon>Peronosporales</taxon>
        <taxon>Peronosporaceae</taxon>
        <taxon>Phytophthora</taxon>
    </lineage>
</organism>
<protein>
    <recommendedName>
        <fullName evidence="3">HAT C-terminal dimerisation domain-containing protein</fullName>
    </recommendedName>
</protein>
<evidence type="ECO:0008006" key="3">
    <source>
        <dbReference type="Google" id="ProtNLM"/>
    </source>
</evidence>
<sequence>MMLCLYKSADLCLVRKHNLSVDAAGVFFVRFIRMKIALALIAQDAPCVSVIDNLPQIPVETAIILSSNAFQERVFSTGAFVMSSLRNCTYNHRAEMQVLMKHNRSEIRNIEMASFTDNKNMVQTESVWLVVSQ</sequence>
<proteinExistence type="predicted"/>
<dbReference type="OrthoDB" id="10524589at2759"/>
<dbReference type="EMBL" id="MJFZ01000051">
    <property type="protein sequence ID" value="RAW40220.1"/>
    <property type="molecule type" value="Genomic_DNA"/>
</dbReference>